<sequence length="78" mass="8200">MPCKESIGDLLMSVAYGRVLDVTALVLGDLIGPELIILQRAWSSVAGTHISVSSPRSVKVMYPIPSLLSSAAASWDAS</sequence>
<comment type="caution">
    <text evidence="1">The sequence shown here is derived from an EMBL/GenBank/DDBJ whole genome shotgun (WGS) entry which is preliminary data.</text>
</comment>
<evidence type="ECO:0000313" key="1">
    <source>
        <dbReference type="EMBL" id="CAA7059700.1"/>
    </source>
</evidence>
<proteinExistence type="predicted"/>
<accession>A0A6D2LHI3</accession>
<evidence type="ECO:0000313" key="2">
    <source>
        <dbReference type="Proteomes" id="UP000467841"/>
    </source>
</evidence>
<reference evidence="1" key="1">
    <citation type="submission" date="2020-01" db="EMBL/GenBank/DDBJ databases">
        <authorList>
            <person name="Mishra B."/>
        </authorList>
    </citation>
    <scope>NUCLEOTIDE SEQUENCE [LARGE SCALE GENOMIC DNA]</scope>
</reference>
<protein>
    <submittedName>
        <fullName evidence="1">Uncharacterized protein</fullName>
    </submittedName>
</protein>
<dbReference type="AlphaFoldDB" id="A0A6D2LHI3"/>
<keyword evidence="2" id="KW-1185">Reference proteome</keyword>
<organism evidence="1 2">
    <name type="scientific">Microthlaspi erraticum</name>
    <dbReference type="NCBI Taxonomy" id="1685480"/>
    <lineage>
        <taxon>Eukaryota</taxon>
        <taxon>Viridiplantae</taxon>
        <taxon>Streptophyta</taxon>
        <taxon>Embryophyta</taxon>
        <taxon>Tracheophyta</taxon>
        <taxon>Spermatophyta</taxon>
        <taxon>Magnoliopsida</taxon>
        <taxon>eudicotyledons</taxon>
        <taxon>Gunneridae</taxon>
        <taxon>Pentapetalae</taxon>
        <taxon>rosids</taxon>
        <taxon>malvids</taxon>
        <taxon>Brassicales</taxon>
        <taxon>Brassicaceae</taxon>
        <taxon>Coluteocarpeae</taxon>
        <taxon>Microthlaspi</taxon>
    </lineage>
</organism>
<gene>
    <name evidence="1" type="ORF">MERR_LOCUS46936</name>
</gene>
<name>A0A6D2LHI3_9BRAS</name>
<dbReference type="EMBL" id="CACVBM020001794">
    <property type="protein sequence ID" value="CAA7059700.1"/>
    <property type="molecule type" value="Genomic_DNA"/>
</dbReference>
<dbReference type="Proteomes" id="UP000467841">
    <property type="component" value="Unassembled WGS sequence"/>
</dbReference>